<reference evidence="2 3" key="1">
    <citation type="journal article" date="2019" name="PLoS Negl. Trop. Dis.">
        <title>Whole genome sequencing of Entamoeba nuttalli reveals mammalian host-related molecular signatures and a novel octapeptide-repeat surface protein.</title>
        <authorList>
            <person name="Tanaka M."/>
            <person name="Makiuchi T."/>
            <person name="Komiyama T."/>
            <person name="Shiina T."/>
            <person name="Osaki K."/>
            <person name="Tachibana H."/>
        </authorList>
    </citation>
    <scope>NUCLEOTIDE SEQUENCE [LARGE SCALE GENOMIC DNA]</scope>
    <source>
        <strain evidence="2 3">P19-061405</strain>
    </source>
</reference>
<accession>A0ABQ0DYB7</accession>
<name>A0ABQ0DYB7_9EUKA</name>
<comment type="caution">
    <text evidence="2">The sequence shown here is derived from an EMBL/GenBank/DDBJ whole genome shotgun (WGS) entry which is preliminary data.</text>
</comment>
<evidence type="ECO:0000313" key="2">
    <source>
        <dbReference type="EMBL" id="GAB1227847.1"/>
    </source>
</evidence>
<keyword evidence="1" id="KW-0175">Coiled coil</keyword>
<gene>
    <name evidence="2" type="ORF">ENUP19_0361G0015</name>
</gene>
<dbReference type="EMBL" id="BAAFRS010000361">
    <property type="protein sequence ID" value="GAB1227847.1"/>
    <property type="molecule type" value="Genomic_DNA"/>
</dbReference>
<keyword evidence="3" id="KW-1185">Reference proteome</keyword>
<protein>
    <submittedName>
        <fullName evidence="2">Uncharacterized protein</fullName>
    </submittedName>
</protein>
<organism evidence="2 3">
    <name type="scientific">Entamoeba nuttalli</name>
    <dbReference type="NCBI Taxonomy" id="412467"/>
    <lineage>
        <taxon>Eukaryota</taxon>
        <taxon>Amoebozoa</taxon>
        <taxon>Evosea</taxon>
        <taxon>Archamoebae</taxon>
        <taxon>Mastigamoebida</taxon>
        <taxon>Entamoebidae</taxon>
        <taxon>Entamoeba</taxon>
    </lineage>
</organism>
<proteinExistence type="predicted"/>
<evidence type="ECO:0000256" key="1">
    <source>
        <dbReference type="SAM" id="Coils"/>
    </source>
</evidence>
<feature type="coiled-coil region" evidence="1">
    <location>
        <begin position="178"/>
        <end position="208"/>
    </location>
</feature>
<evidence type="ECO:0000313" key="3">
    <source>
        <dbReference type="Proteomes" id="UP001628156"/>
    </source>
</evidence>
<sequence>MKGFLQNTTKTSHDAVSRFFDNLNVKEETTSPEENTTNSYFFSSQYKHFDKFDPTIQDDVIFEEQLSSLLTYLTQSLDSHIVQQENQVLRMVKQDLAVEIQSVMVDIYKKSRKIYLELCDVMGSELQALSFPKEYTSIGTEAYMLENVALKTEIRTLLSILSLLCITQKDINETIKGLNTSEDLVERLDDVRDDIRQENNALKQIQMVEDDITNTNKD</sequence>
<dbReference type="Proteomes" id="UP001628156">
    <property type="component" value="Unassembled WGS sequence"/>
</dbReference>